<evidence type="ECO:0000256" key="6">
    <source>
        <dbReference type="PROSITE-ProRule" id="PRU00108"/>
    </source>
</evidence>
<dbReference type="PANTHER" id="PTHR24329">
    <property type="entry name" value="HOMEOBOX PROTEIN ARISTALESS"/>
    <property type="match status" value="1"/>
</dbReference>
<dbReference type="InterPro" id="IPR009057">
    <property type="entry name" value="Homeodomain-like_sf"/>
</dbReference>
<comment type="caution">
    <text evidence="10">The sequence shown here is derived from an EMBL/GenBank/DDBJ whole genome shotgun (WGS) entry which is preliminary data.</text>
</comment>
<dbReference type="GO" id="GO:0000981">
    <property type="term" value="F:DNA-binding transcription factor activity, RNA polymerase II-specific"/>
    <property type="evidence" value="ECO:0007669"/>
    <property type="project" value="InterPro"/>
</dbReference>
<comment type="subcellular location">
    <subcellularLocation>
        <location evidence="1 6 7">Nucleus</location>
    </subcellularLocation>
</comment>
<dbReference type="InterPro" id="IPR017970">
    <property type="entry name" value="Homeobox_CS"/>
</dbReference>
<accession>A0A443S6R2</accession>
<comment type="similarity">
    <text evidence="2">Belongs to the paired homeobox family. Bicoid subfamily.</text>
</comment>
<evidence type="ECO:0000256" key="8">
    <source>
        <dbReference type="SAM" id="MobiDB-lite"/>
    </source>
</evidence>
<feature type="DNA-binding region" description="Homeobox" evidence="6">
    <location>
        <begin position="54"/>
        <end position="113"/>
    </location>
</feature>
<feature type="compositionally biased region" description="Polar residues" evidence="8">
    <location>
        <begin position="122"/>
        <end position="133"/>
    </location>
</feature>
<dbReference type="PANTHER" id="PTHR24329:SF516">
    <property type="entry name" value="HOMEOBOX PROTEIN GOOSECOID"/>
    <property type="match status" value="1"/>
</dbReference>
<dbReference type="GO" id="GO:0005634">
    <property type="term" value="C:nucleus"/>
    <property type="evidence" value="ECO:0007669"/>
    <property type="project" value="UniProtKB-SubCell"/>
</dbReference>
<feature type="compositionally biased region" description="Basic and acidic residues" evidence="8">
    <location>
        <begin position="112"/>
        <end position="121"/>
    </location>
</feature>
<dbReference type="Pfam" id="PF00046">
    <property type="entry name" value="Homeodomain"/>
    <property type="match status" value="1"/>
</dbReference>
<name>A0A443S6R2_9ACAR</name>
<dbReference type="CDD" id="cd00086">
    <property type="entry name" value="homeodomain"/>
    <property type="match status" value="1"/>
</dbReference>
<evidence type="ECO:0000256" key="1">
    <source>
        <dbReference type="ARBA" id="ARBA00004123"/>
    </source>
</evidence>
<dbReference type="VEuPathDB" id="VectorBase:LDEU008804"/>
<keyword evidence="3 6" id="KW-0238">DNA-binding</keyword>
<dbReference type="EMBL" id="NCKV01006848">
    <property type="protein sequence ID" value="RWS23236.1"/>
    <property type="molecule type" value="Genomic_DNA"/>
</dbReference>
<keyword evidence="5 6" id="KW-0539">Nucleus</keyword>
<dbReference type="AlphaFoldDB" id="A0A443S6R2"/>
<evidence type="ECO:0000256" key="3">
    <source>
        <dbReference type="ARBA" id="ARBA00023125"/>
    </source>
</evidence>
<keyword evidence="4 6" id="KW-0371">Homeobox</keyword>
<feature type="region of interest" description="Disordered" evidence="8">
    <location>
        <begin position="109"/>
        <end position="133"/>
    </location>
</feature>
<organism evidence="10 11">
    <name type="scientific">Leptotrombidium deliense</name>
    <dbReference type="NCBI Taxonomy" id="299467"/>
    <lineage>
        <taxon>Eukaryota</taxon>
        <taxon>Metazoa</taxon>
        <taxon>Ecdysozoa</taxon>
        <taxon>Arthropoda</taxon>
        <taxon>Chelicerata</taxon>
        <taxon>Arachnida</taxon>
        <taxon>Acari</taxon>
        <taxon>Acariformes</taxon>
        <taxon>Trombidiformes</taxon>
        <taxon>Prostigmata</taxon>
        <taxon>Anystina</taxon>
        <taxon>Parasitengona</taxon>
        <taxon>Trombiculoidea</taxon>
        <taxon>Trombiculidae</taxon>
        <taxon>Leptotrombidium</taxon>
    </lineage>
</organism>
<dbReference type="OrthoDB" id="6159439at2759"/>
<evidence type="ECO:0000256" key="7">
    <source>
        <dbReference type="RuleBase" id="RU000682"/>
    </source>
</evidence>
<dbReference type="FunFam" id="1.10.10.60:FF:000223">
    <property type="entry name" value="Goosecoid homeobox 2"/>
    <property type="match status" value="1"/>
</dbReference>
<dbReference type="SMART" id="SM00389">
    <property type="entry name" value="HOX"/>
    <property type="match status" value="1"/>
</dbReference>
<dbReference type="GO" id="GO:0000977">
    <property type="term" value="F:RNA polymerase II transcription regulatory region sequence-specific DNA binding"/>
    <property type="evidence" value="ECO:0007669"/>
    <property type="project" value="TreeGrafter"/>
</dbReference>
<dbReference type="SUPFAM" id="SSF46689">
    <property type="entry name" value="Homeodomain-like"/>
    <property type="match status" value="1"/>
</dbReference>
<proteinExistence type="inferred from homology"/>
<evidence type="ECO:0000256" key="2">
    <source>
        <dbReference type="ARBA" id="ARBA00006503"/>
    </source>
</evidence>
<protein>
    <submittedName>
        <fullName evidence="10">Paired box protein Pax-3-like protein</fullName>
    </submittedName>
</protein>
<evidence type="ECO:0000313" key="11">
    <source>
        <dbReference type="Proteomes" id="UP000288716"/>
    </source>
</evidence>
<sequence>MIAHYSHNHVSSSLPLMSSSSMPSNVMPSYSQLQHESTSAFISSLTLNNGQKRKRRHRTIFTEEQLEQLEAAFRKTHYPDVILREELAMRVDLKEERVEVWFKNRRAKWRKQQKEDQEKARCSSSRTSNGPEK</sequence>
<evidence type="ECO:0000259" key="9">
    <source>
        <dbReference type="PROSITE" id="PS50071"/>
    </source>
</evidence>
<evidence type="ECO:0000313" key="10">
    <source>
        <dbReference type="EMBL" id="RWS23236.1"/>
    </source>
</evidence>
<dbReference type="PROSITE" id="PS50071">
    <property type="entry name" value="HOMEOBOX_2"/>
    <property type="match status" value="1"/>
</dbReference>
<reference evidence="10 11" key="1">
    <citation type="journal article" date="2018" name="Gigascience">
        <title>Genomes of trombidid mites reveal novel predicted allergens and laterally-transferred genes associated with secondary metabolism.</title>
        <authorList>
            <person name="Dong X."/>
            <person name="Chaisiri K."/>
            <person name="Xia D."/>
            <person name="Armstrong S.D."/>
            <person name="Fang Y."/>
            <person name="Donnelly M.J."/>
            <person name="Kadowaki T."/>
            <person name="McGarry J.W."/>
            <person name="Darby A.C."/>
            <person name="Makepeace B.L."/>
        </authorList>
    </citation>
    <scope>NUCLEOTIDE SEQUENCE [LARGE SCALE GENOMIC DNA]</scope>
    <source>
        <strain evidence="10">UoL-UT</strain>
    </source>
</reference>
<keyword evidence="11" id="KW-1185">Reference proteome</keyword>
<dbReference type="Gene3D" id="1.10.10.60">
    <property type="entry name" value="Homeodomain-like"/>
    <property type="match status" value="1"/>
</dbReference>
<dbReference type="PROSITE" id="PS00027">
    <property type="entry name" value="HOMEOBOX_1"/>
    <property type="match status" value="1"/>
</dbReference>
<evidence type="ECO:0000256" key="5">
    <source>
        <dbReference type="ARBA" id="ARBA00023242"/>
    </source>
</evidence>
<evidence type="ECO:0000256" key="4">
    <source>
        <dbReference type="ARBA" id="ARBA00023155"/>
    </source>
</evidence>
<dbReference type="Proteomes" id="UP000288716">
    <property type="component" value="Unassembled WGS sequence"/>
</dbReference>
<feature type="domain" description="Homeobox" evidence="9">
    <location>
        <begin position="52"/>
        <end position="112"/>
    </location>
</feature>
<dbReference type="STRING" id="299467.A0A443S6R2"/>
<dbReference type="InterPro" id="IPR001356">
    <property type="entry name" value="HD"/>
</dbReference>
<gene>
    <name evidence="10" type="ORF">B4U80_02209</name>
</gene>
<dbReference type="InterPro" id="IPR050649">
    <property type="entry name" value="Paired_Homeobox_TFs"/>
</dbReference>